<dbReference type="Pfam" id="PF00071">
    <property type="entry name" value="Ras"/>
    <property type="match status" value="1"/>
</dbReference>
<dbReference type="GO" id="GO:0005525">
    <property type="term" value="F:GTP binding"/>
    <property type="evidence" value="ECO:0007669"/>
    <property type="project" value="UniProtKB-KW"/>
</dbReference>
<comment type="caution">
    <text evidence="3">The sequence shown here is derived from an EMBL/GenBank/DDBJ whole genome shotgun (WGS) entry which is preliminary data.</text>
</comment>
<dbReference type="InterPro" id="IPR001806">
    <property type="entry name" value="Small_GTPase"/>
</dbReference>
<name>A0A9W9C1W1_9PLEO</name>
<dbReference type="InterPro" id="IPR027417">
    <property type="entry name" value="P-loop_NTPase"/>
</dbReference>
<dbReference type="GO" id="GO:0003924">
    <property type="term" value="F:GTPase activity"/>
    <property type="evidence" value="ECO:0007669"/>
    <property type="project" value="InterPro"/>
</dbReference>
<dbReference type="EMBL" id="JAPEUV010000035">
    <property type="protein sequence ID" value="KAJ4337812.1"/>
    <property type="molecule type" value="Genomic_DNA"/>
</dbReference>
<gene>
    <name evidence="3" type="ORF">N0V87_004367</name>
</gene>
<keyword evidence="2" id="KW-0342">GTP-binding</keyword>
<dbReference type="PANTHER" id="PTHR47977">
    <property type="entry name" value="RAS-RELATED PROTEIN RAB"/>
    <property type="match status" value="1"/>
</dbReference>
<keyword evidence="1" id="KW-0547">Nucleotide-binding</keyword>
<dbReference type="SMART" id="SM00175">
    <property type="entry name" value="RAB"/>
    <property type="match status" value="1"/>
</dbReference>
<dbReference type="AlphaFoldDB" id="A0A9W9C1W1"/>
<dbReference type="Gene3D" id="3.40.50.300">
    <property type="entry name" value="P-loop containing nucleotide triphosphate hydrolases"/>
    <property type="match status" value="1"/>
</dbReference>
<evidence type="ECO:0000256" key="2">
    <source>
        <dbReference type="ARBA" id="ARBA00023134"/>
    </source>
</evidence>
<dbReference type="InterPro" id="IPR050227">
    <property type="entry name" value="Rab"/>
</dbReference>
<dbReference type="PROSITE" id="PS51419">
    <property type="entry name" value="RAB"/>
    <property type="match status" value="1"/>
</dbReference>
<dbReference type="PRINTS" id="PR00449">
    <property type="entry name" value="RASTRNSFRMNG"/>
</dbReference>
<organism evidence="3 4">
    <name type="scientific">Didymella glomerata</name>
    <dbReference type="NCBI Taxonomy" id="749621"/>
    <lineage>
        <taxon>Eukaryota</taxon>
        <taxon>Fungi</taxon>
        <taxon>Dikarya</taxon>
        <taxon>Ascomycota</taxon>
        <taxon>Pezizomycotina</taxon>
        <taxon>Dothideomycetes</taxon>
        <taxon>Pleosporomycetidae</taxon>
        <taxon>Pleosporales</taxon>
        <taxon>Pleosporineae</taxon>
        <taxon>Didymellaceae</taxon>
        <taxon>Didymella</taxon>
    </lineage>
</organism>
<proteinExistence type="predicted"/>
<dbReference type="SMART" id="SM00173">
    <property type="entry name" value="RAS"/>
    <property type="match status" value="1"/>
</dbReference>
<dbReference type="Proteomes" id="UP001140562">
    <property type="component" value="Unassembled WGS sequence"/>
</dbReference>
<dbReference type="OrthoDB" id="10002389at2759"/>
<protein>
    <recommendedName>
        <fullName evidence="5">P-loop containing nucleoside triphosphate hydrolase protein</fullName>
    </recommendedName>
</protein>
<evidence type="ECO:0008006" key="5">
    <source>
        <dbReference type="Google" id="ProtNLM"/>
    </source>
</evidence>
<dbReference type="SUPFAM" id="SSF52540">
    <property type="entry name" value="P-loop containing nucleoside triphosphate hydrolases"/>
    <property type="match status" value="1"/>
</dbReference>
<reference evidence="3" key="1">
    <citation type="submission" date="2022-10" db="EMBL/GenBank/DDBJ databases">
        <title>Tapping the CABI collections for fungal endophytes: first genome assemblies for Collariella, Neodidymelliopsis, Ascochyta clinopodiicola, Didymella pomorum, Didymosphaeria variabile, Neocosmospora piperis and Neocucurbitaria cava.</title>
        <authorList>
            <person name="Hill R."/>
        </authorList>
    </citation>
    <scope>NUCLEOTIDE SEQUENCE</scope>
    <source>
        <strain evidence="3">IMI 360193</strain>
    </source>
</reference>
<sequence length="234" mass="25987">MASFICYNIVVFGEPGVGKTCFIDQFCFDESFVAYIPDDSIGMHEIAVDGRCVKMTLMDLSTSFLKPENAAQHPEWAERMLREADGVVLLYDVTSTESFEYITRQAYNFLWSCRRLGKETVDGATRDGRQSFGCVLAGNKLDLAIAKPDTRAVGQSLAGEWAHTQGFRSIELDSLARSGPEQALKLLVKNIWKLEQLGLMDSKENVQQARTGAKRTGSSIRNTIRGALRTTASR</sequence>
<evidence type="ECO:0000313" key="4">
    <source>
        <dbReference type="Proteomes" id="UP001140562"/>
    </source>
</evidence>
<evidence type="ECO:0000256" key="1">
    <source>
        <dbReference type="ARBA" id="ARBA00022741"/>
    </source>
</evidence>
<keyword evidence="4" id="KW-1185">Reference proteome</keyword>
<evidence type="ECO:0000313" key="3">
    <source>
        <dbReference type="EMBL" id="KAJ4337812.1"/>
    </source>
</evidence>
<dbReference type="PROSITE" id="PS51421">
    <property type="entry name" value="RAS"/>
    <property type="match status" value="1"/>
</dbReference>
<accession>A0A9W9C1W1</accession>